<feature type="active site" description="Proton acceptor" evidence="5">
    <location>
        <position position="79"/>
    </location>
</feature>
<keyword evidence="9" id="KW-1185">Reference proteome</keyword>
<comment type="similarity">
    <text evidence="2">Belongs to the janus family.</text>
</comment>
<sequence>MTDRFDDVTGEALTDDARELVRRFTATADADAPTTTAVSLDVVPRVVVHPGKNKFVLCVLRAGDVTREVLRALSGCEYHADVARELERECRGIATVRVIGGGRIIRDDRGETGDIRVYGYSKTFGRVPGCNERAARMITDDTSEFASYAVSWSDDGY</sequence>
<evidence type="ECO:0000256" key="2">
    <source>
        <dbReference type="ARBA" id="ARBA00010971"/>
    </source>
</evidence>
<accession>A0A1Y5I8D1</accession>
<dbReference type="AlphaFoldDB" id="Q01DA6"/>
<dbReference type="Proteomes" id="UP000195557">
    <property type="component" value="Unassembled WGS sequence"/>
</dbReference>
<reference evidence="7" key="2">
    <citation type="journal article" date="2014" name="BMC Genomics">
        <title>An improved genome of the model marine alga Ostreococcus tauri unfolds by assessing Illumina de novo assemblies.</title>
        <authorList>
            <person name="Blanc-Mathieu R."/>
            <person name="Verhelst B."/>
            <person name="Derelle E."/>
            <person name="Rombauts S."/>
            <person name="Bouget F.Y."/>
            <person name="Carre I."/>
            <person name="Chateau A."/>
            <person name="Eyre-Walker A."/>
            <person name="Grimsley N."/>
            <person name="Moreau H."/>
            <person name="Piegu B."/>
            <person name="Rivals E."/>
            <person name="Schackwitz W."/>
            <person name="Van de Peer Y."/>
            <person name="Piganeau G."/>
        </authorList>
    </citation>
    <scope>NUCLEOTIDE SEQUENCE</scope>
    <source>
        <strain evidence="7">RCC4221</strain>
    </source>
</reference>
<dbReference type="InParanoid" id="Q01DA6"/>
<gene>
    <name evidence="8" type="ORF">BE221DRAFT_76349</name>
    <name evidence="7" type="ORF">OT_ostta03g00460</name>
</gene>
<dbReference type="STRING" id="70448.Q01DA6"/>
<dbReference type="EMBL" id="KZ155786">
    <property type="protein sequence ID" value="OUS45746.1"/>
    <property type="molecule type" value="Genomic_DNA"/>
</dbReference>
<keyword evidence="3" id="KW-0221">Differentiation</keyword>
<dbReference type="GO" id="GO:0007548">
    <property type="term" value="P:sex differentiation"/>
    <property type="evidence" value="ECO:0007669"/>
    <property type="project" value="UniProtKB-KW"/>
</dbReference>
<accession>Q01DA6</accession>
<dbReference type="GO" id="GO:0030154">
    <property type="term" value="P:cell differentiation"/>
    <property type="evidence" value="ECO:0007669"/>
    <property type="project" value="UniProtKB-KW"/>
</dbReference>
<protein>
    <submittedName>
        <fullName evidence="7 8">Janus/Ocnus</fullName>
    </submittedName>
</protein>
<dbReference type="EMBL" id="CAID01000003">
    <property type="protein sequence ID" value="CAL52697.1"/>
    <property type="molecule type" value="Genomic_DNA"/>
</dbReference>
<evidence type="ECO:0000256" key="5">
    <source>
        <dbReference type="PIRSR" id="PIRSR607702-1"/>
    </source>
</evidence>
<evidence type="ECO:0000313" key="8">
    <source>
        <dbReference type="EMBL" id="OUS45746.1"/>
    </source>
</evidence>
<dbReference type="InterPro" id="IPR038596">
    <property type="entry name" value="Janus_sf"/>
</dbReference>
<dbReference type="Gene3D" id="3.50.20.20">
    <property type="entry name" value="Janus/Ocnus"/>
    <property type="match status" value="1"/>
</dbReference>
<evidence type="ECO:0000256" key="3">
    <source>
        <dbReference type="ARBA" id="ARBA00022782"/>
    </source>
</evidence>
<dbReference type="Pfam" id="PF05005">
    <property type="entry name" value="Ocnus"/>
    <property type="match status" value="1"/>
</dbReference>
<accession>A0A454XKT3</accession>
<dbReference type="GeneID" id="9833144"/>
<dbReference type="InterPro" id="IPR007702">
    <property type="entry name" value="Janus"/>
</dbReference>
<dbReference type="OrthoDB" id="10249612at2759"/>
<evidence type="ECO:0000256" key="1">
    <source>
        <dbReference type="ARBA" id="ARBA00002508"/>
    </source>
</evidence>
<reference evidence="7 9" key="1">
    <citation type="journal article" date="2006" name="Proc. Natl. Acad. Sci. U.S.A.">
        <title>Genome analysis of the smallest free-living eukaryote Ostreococcus tauri unveils many unique features.</title>
        <authorList>
            <person name="Derelle E."/>
            <person name="Ferraz C."/>
            <person name="Rombauts S."/>
            <person name="Rouze P."/>
            <person name="Worden A.Z."/>
            <person name="Robbens S."/>
            <person name="Partensky F."/>
            <person name="Degroeve S."/>
            <person name="Echeynie S."/>
            <person name="Cooke R."/>
            <person name="Saeys Y."/>
            <person name="Wuyts J."/>
            <person name="Jabbari K."/>
            <person name="Bowler C."/>
            <person name="Panaud O."/>
            <person name="Piegu B."/>
            <person name="Ball S.G."/>
            <person name="Ral J.-P."/>
            <person name="Bouget F.-Y."/>
            <person name="Piganeau G."/>
            <person name="De Baets B."/>
            <person name="Picard A."/>
            <person name="Delseny M."/>
            <person name="Demaille J."/>
            <person name="Van de Peer Y."/>
            <person name="Moreau H."/>
        </authorList>
    </citation>
    <scope>NUCLEOTIDE SEQUENCE [LARGE SCALE GENOMIC DNA]</scope>
    <source>
        <strain evidence="7 9">OTTH0595</strain>
    </source>
</reference>
<organism evidence="7 9">
    <name type="scientific">Ostreococcus tauri</name>
    <name type="common">Marine green alga</name>
    <dbReference type="NCBI Taxonomy" id="70448"/>
    <lineage>
        <taxon>Eukaryota</taxon>
        <taxon>Viridiplantae</taxon>
        <taxon>Chlorophyta</taxon>
        <taxon>Mamiellophyceae</taxon>
        <taxon>Mamiellales</taxon>
        <taxon>Bathycoccaceae</taxon>
        <taxon>Ostreococcus</taxon>
    </lineage>
</organism>
<feature type="binding site" evidence="6">
    <location>
        <position position="54"/>
    </location>
    <ligand>
        <name>substrate</name>
    </ligand>
</feature>
<dbReference type="Proteomes" id="UP000009170">
    <property type="component" value="Unassembled WGS sequence"/>
</dbReference>
<dbReference type="GO" id="GO:0005829">
    <property type="term" value="C:cytosol"/>
    <property type="evidence" value="ECO:0007669"/>
    <property type="project" value="TreeGrafter"/>
</dbReference>
<evidence type="ECO:0000313" key="9">
    <source>
        <dbReference type="Proteomes" id="UP000009170"/>
    </source>
</evidence>
<proteinExistence type="inferred from homology"/>
<dbReference type="GO" id="GO:0101006">
    <property type="term" value="F:protein histidine phosphatase activity"/>
    <property type="evidence" value="ECO:0007669"/>
    <property type="project" value="TreeGrafter"/>
</dbReference>
<evidence type="ECO:0000256" key="4">
    <source>
        <dbReference type="ARBA" id="ARBA00022928"/>
    </source>
</evidence>
<dbReference type="PANTHER" id="PTHR12258:SF5">
    <property type="entry name" value="BCDNA.GH02250-RELATED"/>
    <property type="match status" value="1"/>
</dbReference>
<evidence type="ECO:0000313" key="7">
    <source>
        <dbReference type="EMBL" id="CAL52697.1"/>
    </source>
</evidence>
<dbReference type="OMA" id="QVQLTHP"/>
<comment type="function">
    <text evidence="1">JanA and janB regulate somatic sex differentiation.</text>
</comment>
<keyword evidence="4" id="KW-0726">Sexual differentiation</keyword>
<reference evidence="8" key="3">
    <citation type="submission" date="2017-04" db="EMBL/GenBank/DDBJ databases">
        <title>Population genomics of picophytoplankton unveils novel chromosome hypervariability.</title>
        <authorList>
            <consortium name="DOE Joint Genome Institute"/>
            <person name="Blanc-Mathieu R."/>
            <person name="Krasovec M."/>
            <person name="Hebrard M."/>
            <person name="Yau S."/>
            <person name="Desgranges E."/>
            <person name="Martin J."/>
            <person name="Schackwitz W."/>
            <person name="Kuo A."/>
            <person name="Salin G."/>
            <person name="Donnadieu C."/>
            <person name="Desdevises Y."/>
            <person name="Sanchez-Ferandin S."/>
            <person name="Moreau H."/>
            <person name="Rivals E."/>
            <person name="Grigoriev I.V."/>
            <person name="Grimsley N."/>
            <person name="Eyre-Walker A."/>
            <person name="Piganeau G."/>
        </authorList>
    </citation>
    <scope>NUCLEOTIDE SEQUENCE [LARGE SCALE GENOMIC DNA]</scope>
    <source>
        <strain evidence="8">RCC 1115</strain>
    </source>
</reference>
<dbReference type="SUPFAM" id="SSF143724">
    <property type="entry name" value="PHP14-like"/>
    <property type="match status" value="1"/>
</dbReference>
<name>Q01DA6_OSTTA</name>
<dbReference type="KEGG" id="ota:OT_ostta03g00460"/>
<evidence type="ECO:0000256" key="6">
    <source>
        <dbReference type="PIRSR" id="PIRSR607702-2"/>
    </source>
</evidence>
<dbReference type="RefSeq" id="XP_003077957.1">
    <property type="nucleotide sequence ID" value="XM_003077909.1"/>
</dbReference>
<dbReference type="PANTHER" id="PTHR12258">
    <property type="entry name" value="JANUS-A/JANUS-B"/>
    <property type="match status" value="1"/>
</dbReference>